<evidence type="ECO:0000313" key="4">
    <source>
        <dbReference type="EMBL" id="CDQ39684.1"/>
    </source>
</evidence>
<dbReference type="Gene3D" id="3.40.1090.10">
    <property type="entry name" value="Cytosolic phospholipase A2 catalytic domain"/>
    <property type="match status" value="2"/>
</dbReference>
<feature type="active site" description="Proton acceptor" evidence="2">
    <location>
        <position position="185"/>
    </location>
</feature>
<proteinExistence type="predicted"/>
<comment type="caution">
    <text evidence="2">Lacks conserved residue(s) required for the propagation of feature annotation.</text>
</comment>
<dbReference type="PANTHER" id="PTHR46394:SF1">
    <property type="entry name" value="PNPLA DOMAIN-CONTAINING PROTEIN"/>
    <property type="match status" value="1"/>
</dbReference>
<dbReference type="SUPFAM" id="SSF52151">
    <property type="entry name" value="FabD/lysophospholipase-like"/>
    <property type="match status" value="1"/>
</dbReference>
<accession>A0A024QB14</accession>
<evidence type="ECO:0000259" key="3">
    <source>
        <dbReference type="PROSITE" id="PS51635"/>
    </source>
</evidence>
<name>A0A024QB14_9BACI</name>
<organism evidence="4 5">
    <name type="scientific">Virgibacillus massiliensis</name>
    <dbReference type="NCBI Taxonomy" id="1462526"/>
    <lineage>
        <taxon>Bacteria</taxon>
        <taxon>Bacillati</taxon>
        <taxon>Bacillota</taxon>
        <taxon>Bacilli</taxon>
        <taxon>Bacillales</taxon>
        <taxon>Bacillaceae</taxon>
        <taxon>Virgibacillus</taxon>
    </lineage>
</organism>
<dbReference type="GO" id="GO:0016787">
    <property type="term" value="F:hydrolase activity"/>
    <property type="evidence" value="ECO:0007669"/>
    <property type="project" value="UniProtKB-UniRule"/>
</dbReference>
<dbReference type="InterPro" id="IPR002641">
    <property type="entry name" value="PNPLA_dom"/>
</dbReference>
<evidence type="ECO:0000313" key="5">
    <source>
        <dbReference type="Proteomes" id="UP000028875"/>
    </source>
</evidence>
<dbReference type="STRING" id="1462526.BN990_01997"/>
<dbReference type="Proteomes" id="UP000028875">
    <property type="component" value="Unassembled WGS sequence"/>
</dbReference>
<feature type="active site" description="Nucleophile" evidence="2">
    <location>
        <position position="38"/>
    </location>
</feature>
<dbReference type="eggNOG" id="COG1752">
    <property type="taxonomic scope" value="Bacteria"/>
</dbReference>
<protein>
    <submittedName>
        <fullName evidence="4">Patatin</fullName>
    </submittedName>
</protein>
<dbReference type="Pfam" id="PF01734">
    <property type="entry name" value="Patatin"/>
    <property type="match status" value="1"/>
</dbReference>
<feature type="short sequence motif" description="DGA/G" evidence="2">
    <location>
        <begin position="185"/>
        <end position="187"/>
    </location>
</feature>
<dbReference type="CDD" id="cd07207">
    <property type="entry name" value="Pat_ExoU_VipD_like"/>
    <property type="match status" value="1"/>
</dbReference>
<reference evidence="4 5" key="1">
    <citation type="submission" date="2014-03" db="EMBL/GenBank/DDBJ databases">
        <authorList>
            <person name="Urmite Genomes U."/>
        </authorList>
    </citation>
    <scope>NUCLEOTIDE SEQUENCE [LARGE SCALE GENOMIC DNA]</scope>
    <source>
        <strain evidence="4 5">Vm-5</strain>
    </source>
</reference>
<evidence type="ECO:0000256" key="2">
    <source>
        <dbReference type="PROSITE-ProRule" id="PRU01161"/>
    </source>
</evidence>
<sequence length="297" mass="33388">MKIDGVFSGGGVKAYAFIGALQQIEHAGLSFERVAGTSAGAIIASLLAAGYDHQEIEILLDELDLKKLLDPPALTKMFPFTKWLFLYFQLGIHKGNQLEKWIYRKLATKGIYTFKDIDPSYLKVVASDISLGKLVVIPDDLERIYGINSAYFSVAKAVRMSAGFPYFFMPKKMISKNRKKSFIVDGGLLSNFPLWVFEDRHGRKKRPILGVKLSTSAIDKLEPRKISNAIDMLHALFATMKEAHDARYISKSQSNNIIFIPVESVTSTNFYISEQVKDSLIHEGYESAKAFLPHWPK</sequence>
<keyword evidence="2" id="KW-0378">Hydrolase</keyword>
<dbReference type="InterPro" id="IPR016035">
    <property type="entry name" value="Acyl_Trfase/lysoPLipase"/>
</dbReference>
<keyword evidence="1 2" id="KW-0443">Lipid metabolism</keyword>
<comment type="caution">
    <text evidence="4">The sequence shown here is derived from an EMBL/GenBank/DDBJ whole genome shotgun (WGS) entry which is preliminary data.</text>
</comment>
<dbReference type="EMBL" id="CCDP010000001">
    <property type="protein sequence ID" value="CDQ39684.1"/>
    <property type="molecule type" value="Genomic_DNA"/>
</dbReference>
<dbReference type="AlphaFoldDB" id="A0A024QB14"/>
<dbReference type="InterPro" id="IPR052580">
    <property type="entry name" value="Lipid_Hydrolase"/>
</dbReference>
<evidence type="ECO:0000256" key="1">
    <source>
        <dbReference type="ARBA" id="ARBA00023098"/>
    </source>
</evidence>
<keyword evidence="5" id="KW-1185">Reference proteome</keyword>
<dbReference type="PROSITE" id="PS51635">
    <property type="entry name" value="PNPLA"/>
    <property type="match status" value="1"/>
</dbReference>
<dbReference type="GO" id="GO:0016042">
    <property type="term" value="P:lipid catabolic process"/>
    <property type="evidence" value="ECO:0007669"/>
    <property type="project" value="UniProtKB-UniRule"/>
</dbReference>
<feature type="short sequence motif" description="GXSXG" evidence="2">
    <location>
        <begin position="36"/>
        <end position="40"/>
    </location>
</feature>
<feature type="domain" description="PNPLA" evidence="3">
    <location>
        <begin position="5"/>
        <end position="198"/>
    </location>
</feature>
<dbReference type="PANTHER" id="PTHR46394">
    <property type="entry name" value="ANNEXIN"/>
    <property type="match status" value="1"/>
</dbReference>
<keyword evidence="2" id="KW-0442">Lipid degradation</keyword>
<gene>
    <name evidence="4" type="ORF">BN990_01997</name>
</gene>
<reference evidence="5" key="2">
    <citation type="submission" date="2014-05" db="EMBL/GenBank/DDBJ databases">
        <title>Draft genome sequence of Virgibacillus massiliensis Vm-5.</title>
        <authorList>
            <person name="Khelaifia S."/>
            <person name="Croce O."/>
            <person name="Lagier J.C."/>
            <person name="Raoult D."/>
        </authorList>
    </citation>
    <scope>NUCLEOTIDE SEQUENCE [LARGE SCALE GENOMIC DNA]</scope>
    <source>
        <strain evidence="5">Vm-5</strain>
    </source>
</reference>
<dbReference type="RefSeq" id="WP_038243787.1">
    <property type="nucleotide sequence ID" value="NZ_BNER01000002.1"/>
</dbReference>
<dbReference type="OrthoDB" id="9770965at2"/>